<gene>
    <name evidence="2" type="ORF">FK268_15670</name>
</gene>
<evidence type="ECO:0000313" key="2">
    <source>
        <dbReference type="EMBL" id="TWS23696.1"/>
    </source>
</evidence>
<proteinExistence type="predicted"/>
<feature type="transmembrane region" description="Helical" evidence="1">
    <location>
        <begin position="130"/>
        <end position="148"/>
    </location>
</feature>
<keyword evidence="1" id="KW-0472">Membrane</keyword>
<feature type="transmembrane region" description="Helical" evidence="1">
    <location>
        <begin position="37"/>
        <end position="56"/>
    </location>
</feature>
<reference evidence="2 3" key="1">
    <citation type="submission" date="2019-06" db="EMBL/GenBank/DDBJ databases">
        <authorList>
            <person name="Teng J.L.L."/>
            <person name="Lee H.H."/>
            <person name="Lau S.K.P."/>
            <person name="Woo P.C.Y."/>
        </authorList>
    </citation>
    <scope>NUCLEOTIDE SEQUENCE [LARGE SCALE GENOMIC DNA]</scope>
    <source>
        <strain evidence="2 3">HKU70</strain>
    </source>
</reference>
<feature type="transmembrane region" description="Helical" evidence="1">
    <location>
        <begin position="100"/>
        <end position="118"/>
    </location>
</feature>
<keyword evidence="1" id="KW-1133">Transmembrane helix</keyword>
<keyword evidence="3" id="KW-1185">Reference proteome</keyword>
<evidence type="ECO:0000313" key="3">
    <source>
        <dbReference type="Proteomes" id="UP000319792"/>
    </source>
</evidence>
<name>A0A5C5RL50_9ACTN</name>
<dbReference type="OrthoDB" id="4773975at2"/>
<dbReference type="AlphaFoldDB" id="A0A5C5RL50"/>
<comment type="caution">
    <text evidence="2">The sequence shown here is derived from an EMBL/GenBank/DDBJ whole genome shotgun (WGS) entry which is preliminary data.</text>
</comment>
<dbReference type="RefSeq" id="WP_146435646.1">
    <property type="nucleotide sequence ID" value="NZ_VIGV01000004.1"/>
</dbReference>
<keyword evidence="1" id="KW-0812">Transmembrane</keyword>
<accession>A0A5C5RL50</accession>
<sequence>MNDDTGRMTAEEARRTLDAADAASIATPADRERLEKGLIRIGVVTGGLIIGLRLTIGDPGAPMWLRHWGFAVVMVVYFAVIVVSVVTMRRAKAVPRGFSSRYTVGIALTFLLYTAYIVLQAGTVDTGMDWQWVILGAILTMTPALLAARSISKLALR</sequence>
<dbReference type="Proteomes" id="UP000319792">
    <property type="component" value="Unassembled WGS sequence"/>
</dbReference>
<evidence type="ECO:0000256" key="1">
    <source>
        <dbReference type="SAM" id="Phobius"/>
    </source>
</evidence>
<feature type="transmembrane region" description="Helical" evidence="1">
    <location>
        <begin position="68"/>
        <end position="88"/>
    </location>
</feature>
<reference evidence="2 3" key="2">
    <citation type="submission" date="2019-08" db="EMBL/GenBank/DDBJ databases">
        <title>Tsukamurella conjunctivitidis sp. nov., Tsukamurella assacharolytica sp. nov. and Tsukamurella sputae sp. nov. isolated from patients with conjunctivitis, bacteraemia (lymphoma) and respiratory infection (sputum) in Hong Kong.</title>
        <authorList>
            <person name="Fok K.M.N."/>
            <person name="Fong J.Y.H."/>
        </authorList>
    </citation>
    <scope>NUCLEOTIDE SEQUENCE [LARGE SCALE GENOMIC DNA]</scope>
    <source>
        <strain evidence="2 3">HKU70</strain>
    </source>
</reference>
<protein>
    <submittedName>
        <fullName evidence="2">Uncharacterized protein</fullName>
    </submittedName>
</protein>
<dbReference type="EMBL" id="VIGV01000004">
    <property type="protein sequence ID" value="TWS23696.1"/>
    <property type="molecule type" value="Genomic_DNA"/>
</dbReference>
<organism evidence="2 3">
    <name type="scientific">Tsukamurella sputi</name>
    <dbReference type="NCBI Taxonomy" id="2591848"/>
    <lineage>
        <taxon>Bacteria</taxon>
        <taxon>Bacillati</taxon>
        <taxon>Actinomycetota</taxon>
        <taxon>Actinomycetes</taxon>
        <taxon>Mycobacteriales</taxon>
        <taxon>Tsukamurellaceae</taxon>
        <taxon>Tsukamurella</taxon>
    </lineage>
</organism>